<organism evidence="1 2">
    <name type="scientific">Sorangium cellulosum</name>
    <name type="common">Polyangium cellulosum</name>
    <dbReference type="NCBI Taxonomy" id="56"/>
    <lineage>
        <taxon>Bacteria</taxon>
        <taxon>Pseudomonadati</taxon>
        <taxon>Myxococcota</taxon>
        <taxon>Polyangia</taxon>
        <taxon>Polyangiales</taxon>
        <taxon>Polyangiaceae</taxon>
        <taxon>Sorangium</taxon>
    </lineage>
</organism>
<evidence type="ECO:0008006" key="3">
    <source>
        <dbReference type="Google" id="ProtNLM"/>
    </source>
</evidence>
<evidence type="ECO:0000313" key="2">
    <source>
        <dbReference type="Proteomes" id="UP000238348"/>
    </source>
</evidence>
<gene>
    <name evidence="1" type="ORF">SOCE26_077180</name>
</gene>
<protein>
    <recommendedName>
        <fullName evidence="3">Phosphoenolpyruvate--protein phosphotransferase</fullName>
    </recommendedName>
</protein>
<sequence>MGKAAFLARRLPPTGCIVAGTKLAAHREALKSKKIKLAAKVEAAIQSVLAATESLEALGSTDATMMEIDRGADRCIGAFSSQLDSIARAFDHDGILPLSDEEAIQASMSASVSHVASGLRAHDAAQSAHERESSIAEAR</sequence>
<evidence type="ECO:0000313" key="1">
    <source>
        <dbReference type="EMBL" id="AUX46213.1"/>
    </source>
</evidence>
<dbReference type="EMBL" id="CP012673">
    <property type="protein sequence ID" value="AUX46213.1"/>
    <property type="molecule type" value="Genomic_DNA"/>
</dbReference>
<accession>A0A2L0F3V5</accession>
<dbReference type="Proteomes" id="UP000238348">
    <property type="component" value="Chromosome"/>
</dbReference>
<proteinExistence type="predicted"/>
<reference evidence="1 2" key="1">
    <citation type="submission" date="2015-09" db="EMBL/GenBank/DDBJ databases">
        <title>Sorangium comparison.</title>
        <authorList>
            <person name="Zaburannyi N."/>
            <person name="Bunk B."/>
            <person name="Overmann J."/>
            <person name="Mueller R."/>
        </authorList>
    </citation>
    <scope>NUCLEOTIDE SEQUENCE [LARGE SCALE GENOMIC DNA]</scope>
    <source>
        <strain evidence="1 2">So ce26</strain>
    </source>
</reference>
<name>A0A2L0F3V5_SORCE</name>
<dbReference type="RefSeq" id="WP_234022824.1">
    <property type="nucleotide sequence ID" value="NZ_CP012673.1"/>
</dbReference>
<dbReference type="AlphaFoldDB" id="A0A2L0F3V5"/>